<organism evidence="2 3">
    <name type="scientific">Marssonina brunnea f. sp. multigermtubi (strain MB_m1)</name>
    <name type="common">Marssonina leaf spot fungus</name>
    <dbReference type="NCBI Taxonomy" id="1072389"/>
    <lineage>
        <taxon>Eukaryota</taxon>
        <taxon>Fungi</taxon>
        <taxon>Dikarya</taxon>
        <taxon>Ascomycota</taxon>
        <taxon>Pezizomycotina</taxon>
        <taxon>Leotiomycetes</taxon>
        <taxon>Helotiales</taxon>
        <taxon>Drepanopezizaceae</taxon>
        <taxon>Drepanopeziza</taxon>
    </lineage>
</organism>
<dbReference type="AlphaFoldDB" id="K1X682"/>
<protein>
    <submittedName>
        <fullName evidence="2">Uncharacterized protein</fullName>
    </submittedName>
</protein>
<dbReference type="Proteomes" id="UP000006753">
    <property type="component" value="Unassembled WGS sequence"/>
</dbReference>
<keyword evidence="3" id="KW-1185">Reference proteome</keyword>
<evidence type="ECO:0000256" key="1">
    <source>
        <dbReference type="SAM" id="MobiDB-lite"/>
    </source>
</evidence>
<dbReference type="OrthoDB" id="10251809at2759"/>
<reference evidence="2 3" key="1">
    <citation type="journal article" date="2012" name="BMC Genomics">
        <title>Sequencing the genome of Marssonina brunnea reveals fungus-poplar co-evolution.</title>
        <authorList>
            <person name="Zhu S."/>
            <person name="Cao Y.-Z."/>
            <person name="Jiang C."/>
            <person name="Tan B.-Y."/>
            <person name="Wang Z."/>
            <person name="Feng S."/>
            <person name="Zhang L."/>
            <person name="Su X.-H."/>
            <person name="Brejova B."/>
            <person name="Vinar T."/>
            <person name="Xu M."/>
            <person name="Wang M.-X."/>
            <person name="Zhang S.-G."/>
            <person name="Huang M.-R."/>
            <person name="Wu R."/>
            <person name="Zhou Y."/>
        </authorList>
    </citation>
    <scope>NUCLEOTIDE SEQUENCE [LARGE SCALE GENOMIC DNA]</scope>
    <source>
        <strain evidence="2 3">MB_m1</strain>
    </source>
</reference>
<evidence type="ECO:0000313" key="3">
    <source>
        <dbReference type="Proteomes" id="UP000006753"/>
    </source>
</evidence>
<feature type="region of interest" description="Disordered" evidence="1">
    <location>
        <begin position="162"/>
        <end position="187"/>
    </location>
</feature>
<gene>
    <name evidence="2" type="ORF">MBM_01303</name>
</gene>
<dbReference type="EMBL" id="JH921429">
    <property type="protein sequence ID" value="EKD20621.1"/>
    <property type="molecule type" value="Genomic_DNA"/>
</dbReference>
<dbReference type="InParanoid" id="K1X682"/>
<proteinExistence type="predicted"/>
<evidence type="ECO:0000313" key="2">
    <source>
        <dbReference type="EMBL" id="EKD20621.1"/>
    </source>
</evidence>
<feature type="compositionally biased region" description="Basic and acidic residues" evidence="1">
    <location>
        <begin position="176"/>
        <end position="187"/>
    </location>
</feature>
<name>K1X682_MARBU</name>
<dbReference type="KEGG" id="mbe:MBM_01303"/>
<sequence>MTFGSIMPSCRGLVRVHASDLVKRHASDTTASSPPGVPLTVEDSGRPLVFDYIQPESCTGWEDGSREWEYQALQNIYNKTRDFDINGKRWSEESNLKTLNTSKKIGRPRAAAHCDTPTLNHSLILGRIRAADIYLILAMPITRSTMPTSVCPFLEEYRRRGNQLETSRGGELPSYQEDKDHSPGAAG</sequence>
<accession>K1X682</accession>
<dbReference type="HOGENOM" id="CLU_1447983_0_0_1"/>